<sequence>MTEQQTERVIESEATGRAVGNRRPLPLMSLGVVFFTLLALASGVAIYSVVTNAAVRDEHTFHARFRDVSGLRKGADVQVAGVSVGHVESLHLADDGLVDVTFTVASSVPVTQASTAVVRYRDLLGRRLLEVQQGTPGAAPLAAGSTIPADRTRPALDLDQLYNGFSPLFEGLDATKLNALSSSLVQVLQGEGGDVEAILGQAAKLTDTIGDRDQVIGSLLTNLDRVLGTIETRTPQTNALVVRLRTLVSGLADDRAALGEALSGIGGATDDITRLVARSRPGIRADLREIEALSKVINADEPELDRLLRRVPGYEALVGRVGIYQSAFQFYLCGVQIRLHLPGAPPVLTAMTRSQEQRCQS</sequence>
<dbReference type="InterPro" id="IPR024516">
    <property type="entry name" value="Mce_C"/>
</dbReference>
<dbReference type="InterPro" id="IPR005693">
    <property type="entry name" value="Mce"/>
</dbReference>
<evidence type="ECO:0000313" key="5">
    <source>
        <dbReference type="Proteomes" id="UP001501495"/>
    </source>
</evidence>
<feature type="domain" description="Mce/MlaD" evidence="2">
    <location>
        <begin position="59"/>
        <end position="134"/>
    </location>
</feature>
<evidence type="ECO:0000259" key="2">
    <source>
        <dbReference type="Pfam" id="PF02470"/>
    </source>
</evidence>
<evidence type="ECO:0000259" key="3">
    <source>
        <dbReference type="Pfam" id="PF11887"/>
    </source>
</evidence>
<name>A0ABP7XG75_9ACTN</name>
<dbReference type="InterPro" id="IPR052336">
    <property type="entry name" value="MlaD_Phospholipid_Transporter"/>
</dbReference>
<dbReference type="PANTHER" id="PTHR33371:SF17">
    <property type="entry name" value="MCE-FAMILY PROTEIN MCE1B"/>
    <property type="match status" value="1"/>
</dbReference>
<feature type="domain" description="Mammalian cell entry C-terminal" evidence="3">
    <location>
        <begin position="139"/>
        <end position="349"/>
    </location>
</feature>
<dbReference type="Pfam" id="PF02470">
    <property type="entry name" value="MlaD"/>
    <property type="match status" value="1"/>
</dbReference>
<keyword evidence="1" id="KW-1133">Transmembrane helix</keyword>
<evidence type="ECO:0000256" key="1">
    <source>
        <dbReference type="SAM" id="Phobius"/>
    </source>
</evidence>
<dbReference type="Proteomes" id="UP001501495">
    <property type="component" value="Unassembled WGS sequence"/>
</dbReference>
<evidence type="ECO:0000313" key="4">
    <source>
        <dbReference type="EMBL" id="GAA4115617.1"/>
    </source>
</evidence>
<protein>
    <submittedName>
        <fullName evidence="4">MCE family protein</fullName>
    </submittedName>
</protein>
<reference evidence="5" key="1">
    <citation type="journal article" date="2019" name="Int. J. Syst. Evol. Microbiol.">
        <title>The Global Catalogue of Microorganisms (GCM) 10K type strain sequencing project: providing services to taxonomists for standard genome sequencing and annotation.</title>
        <authorList>
            <consortium name="The Broad Institute Genomics Platform"/>
            <consortium name="The Broad Institute Genome Sequencing Center for Infectious Disease"/>
            <person name="Wu L."/>
            <person name="Ma J."/>
        </authorList>
    </citation>
    <scope>NUCLEOTIDE SEQUENCE [LARGE SCALE GENOMIC DNA]</scope>
    <source>
        <strain evidence="5">JCM 16703</strain>
    </source>
</reference>
<feature type="transmembrane region" description="Helical" evidence="1">
    <location>
        <begin position="27"/>
        <end position="50"/>
    </location>
</feature>
<dbReference type="RefSeq" id="WP_344732635.1">
    <property type="nucleotide sequence ID" value="NZ_BAAAZH010000011.1"/>
</dbReference>
<keyword evidence="5" id="KW-1185">Reference proteome</keyword>
<dbReference type="Pfam" id="PF11887">
    <property type="entry name" value="Mce4_CUP1"/>
    <property type="match status" value="1"/>
</dbReference>
<keyword evidence="1" id="KW-0812">Transmembrane</keyword>
<organism evidence="4 5">
    <name type="scientific">Nocardioides fonticola</name>
    <dbReference type="NCBI Taxonomy" id="450363"/>
    <lineage>
        <taxon>Bacteria</taxon>
        <taxon>Bacillati</taxon>
        <taxon>Actinomycetota</taxon>
        <taxon>Actinomycetes</taxon>
        <taxon>Propionibacteriales</taxon>
        <taxon>Nocardioidaceae</taxon>
        <taxon>Nocardioides</taxon>
    </lineage>
</organism>
<keyword evidence="1" id="KW-0472">Membrane</keyword>
<dbReference type="NCBIfam" id="TIGR00996">
    <property type="entry name" value="Mtu_fam_mce"/>
    <property type="match status" value="1"/>
</dbReference>
<dbReference type="EMBL" id="BAAAZH010000011">
    <property type="protein sequence ID" value="GAA4115617.1"/>
    <property type="molecule type" value="Genomic_DNA"/>
</dbReference>
<accession>A0ABP7XG75</accession>
<dbReference type="InterPro" id="IPR003399">
    <property type="entry name" value="Mce/MlaD"/>
</dbReference>
<comment type="caution">
    <text evidence="4">The sequence shown here is derived from an EMBL/GenBank/DDBJ whole genome shotgun (WGS) entry which is preliminary data.</text>
</comment>
<dbReference type="PANTHER" id="PTHR33371">
    <property type="entry name" value="INTERMEMBRANE PHOSPHOLIPID TRANSPORT SYSTEM BINDING PROTEIN MLAD-RELATED"/>
    <property type="match status" value="1"/>
</dbReference>
<proteinExistence type="predicted"/>
<gene>
    <name evidence="4" type="ORF">GCM10022215_14580</name>
</gene>